<reference evidence="3 4" key="1">
    <citation type="submission" date="2017-03" db="EMBL/GenBank/DDBJ databases">
        <title>Isolation of Levoglucosan Utilizing Bacteria.</title>
        <authorList>
            <person name="Arya A.S."/>
        </authorList>
    </citation>
    <scope>NUCLEOTIDE SEQUENCE [LARGE SCALE GENOMIC DNA]</scope>
    <source>
        <strain evidence="3 4">MEC069</strain>
    </source>
</reference>
<evidence type="ECO:0000259" key="2">
    <source>
        <dbReference type="PROSITE" id="PS51677"/>
    </source>
</evidence>
<protein>
    <submittedName>
        <fullName evidence="3">Polysaccharide deacetylase family protein</fullName>
    </submittedName>
</protein>
<keyword evidence="1" id="KW-1133">Transmembrane helix</keyword>
<dbReference type="InterPro" id="IPR050248">
    <property type="entry name" value="Polysacc_deacetylase_ArnD"/>
</dbReference>
<dbReference type="GO" id="GO:0005975">
    <property type="term" value="P:carbohydrate metabolic process"/>
    <property type="evidence" value="ECO:0007669"/>
    <property type="project" value="InterPro"/>
</dbReference>
<dbReference type="CDD" id="cd10959">
    <property type="entry name" value="CE4_NodB_like_3"/>
    <property type="match status" value="1"/>
</dbReference>
<dbReference type="SUPFAM" id="SSF88713">
    <property type="entry name" value="Glycoside hydrolase/deacetylase"/>
    <property type="match status" value="1"/>
</dbReference>
<dbReference type="PANTHER" id="PTHR10587:SF137">
    <property type="entry name" value="4-DEOXY-4-FORMAMIDO-L-ARABINOSE-PHOSPHOUNDECAPRENOL DEFORMYLASE ARND-RELATED"/>
    <property type="match status" value="1"/>
</dbReference>
<evidence type="ECO:0000313" key="4">
    <source>
        <dbReference type="Proteomes" id="UP000298246"/>
    </source>
</evidence>
<gene>
    <name evidence="3" type="ORF">B5M42_15435</name>
</gene>
<dbReference type="InterPro" id="IPR011330">
    <property type="entry name" value="Glyco_hydro/deAcase_b/a-brl"/>
</dbReference>
<dbReference type="Gene3D" id="3.20.20.370">
    <property type="entry name" value="Glycoside hydrolase/deacetylase"/>
    <property type="match status" value="1"/>
</dbReference>
<dbReference type="EMBL" id="MYFO01000020">
    <property type="protein sequence ID" value="TFE86231.1"/>
    <property type="molecule type" value="Genomic_DNA"/>
</dbReference>
<keyword evidence="1" id="KW-0812">Transmembrane</keyword>
<dbReference type="PANTHER" id="PTHR10587">
    <property type="entry name" value="GLYCOSYL TRANSFERASE-RELATED"/>
    <property type="match status" value="1"/>
</dbReference>
<feature type="transmembrane region" description="Helical" evidence="1">
    <location>
        <begin position="6"/>
        <end position="25"/>
    </location>
</feature>
<name>A0A4Y8PYE6_9BACL</name>
<dbReference type="Pfam" id="PF01522">
    <property type="entry name" value="Polysacc_deac_1"/>
    <property type="match status" value="1"/>
</dbReference>
<dbReference type="InterPro" id="IPR002509">
    <property type="entry name" value="NODB_dom"/>
</dbReference>
<dbReference type="PROSITE" id="PS51677">
    <property type="entry name" value="NODB"/>
    <property type="match status" value="1"/>
</dbReference>
<sequence>MKVSKLLECLAAGIFIYSVLPTLLVRMGKLGVYRKGRSGVALTFDDGPDPAYTPQLLDLLKAYRVRATFFVLGSKALRHPELITRMHREGHLIGIHNYVHWTNALMTPGKVRRQLRDSIAVIERITGVQTVYYRPPWGVINIFDLFLLRRVRMVLWSLMVRDWSSNGGKERIRSELLTKMKSGDVIVLHDSGQTLGADENAPCYMLEALAEVLDECLRRGFHFLRIDMKMQMEGWLQGRIP</sequence>
<accession>A0A4Y8PYE6</accession>
<feature type="domain" description="NodB homology" evidence="2">
    <location>
        <begin position="38"/>
        <end position="224"/>
    </location>
</feature>
<dbReference type="AlphaFoldDB" id="A0A4Y8PYE6"/>
<dbReference type="GO" id="GO:0016810">
    <property type="term" value="F:hydrolase activity, acting on carbon-nitrogen (but not peptide) bonds"/>
    <property type="evidence" value="ECO:0007669"/>
    <property type="project" value="InterPro"/>
</dbReference>
<keyword evidence="1" id="KW-0472">Membrane</keyword>
<evidence type="ECO:0000313" key="3">
    <source>
        <dbReference type="EMBL" id="TFE86231.1"/>
    </source>
</evidence>
<dbReference type="Proteomes" id="UP000298246">
    <property type="component" value="Unassembled WGS sequence"/>
</dbReference>
<organism evidence="3 4">
    <name type="scientific">Paenibacillus athensensis</name>
    <dbReference type="NCBI Taxonomy" id="1967502"/>
    <lineage>
        <taxon>Bacteria</taxon>
        <taxon>Bacillati</taxon>
        <taxon>Bacillota</taxon>
        <taxon>Bacilli</taxon>
        <taxon>Bacillales</taxon>
        <taxon>Paenibacillaceae</taxon>
        <taxon>Paenibacillus</taxon>
    </lineage>
</organism>
<proteinExistence type="predicted"/>
<dbReference type="OrthoDB" id="2649545at2"/>
<evidence type="ECO:0000256" key="1">
    <source>
        <dbReference type="SAM" id="Phobius"/>
    </source>
</evidence>
<keyword evidence="4" id="KW-1185">Reference proteome</keyword>
<comment type="caution">
    <text evidence="3">The sequence shown here is derived from an EMBL/GenBank/DDBJ whole genome shotgun (WGS) entry which is preliminary data.</text>
</comment>